<proteinExistence type="predicted"/>
<dbReference type="PANTHER" id="PTHR38593">
    <property type="entry name" value="BLR2558 PROTEIN"/>
    <property type="match status" value="1"/>
</dbReference>
<dbReference type="Proteomes" id="UP000321413">
    <property type="component" value="Unassembled WGS sequence"/>
</dbReference>
<feature type="region of interest" description="Disordered" evidence="1">
    <location>
        <begin position="188"/>
        <end position="214"/>
    </location>
</feature>
<feature type="signal peptide" evidence="2">
    <location>
        <begin position="1"/>
        <end position="27"/>
    </location>
</feature>
<dbReference type="RefSeq" id="WP_147936654.1">
    <property type="nucleotide sequence ID" value="NZ_VPFD01000028.1"/>
</dbReference>
<dbReference type="Pfam" id="PF13628">
    <property type="entry name" value="DUF4142"/>
    <property type="match status" value="1"/>
</dbReference>
<dbReference type="EMBL" id="VPFD01000028">
    <property type="protein sequence ID" value="TXF97215.1"/>
    <property type="molecule type" value="Genomic_DNA"/>
</dbReference>
<dbReference type="Gene3D" id="1.20.1260.10">
    <property type="match status" value="1"/>
</dbReference>
<sequence>MSKNPMIKRMLAVSVAAAMFGAVGAQAQTGESTQAGQQSGSSATSATASGSAKLTSADRKAITDMAMSNMAEVEMGKLAQSKSQNAEVKAFAQKMVDDHGKALTEVQTLAQSKSVTLPTELDAKHKAMSAKLEKLSGDAFDKAYVKQGGVGAHKETLAKLQKASKGAKDADVKGQVDKTIPVVQEHLKHAEQLAQGKSSSTGSTGAAGHTGSSH</sequence>
<evidence type="ECO:0000313" key="5">
    <source>
        <dbReference type="Proteomes" id="UP000321413"/>
    </source>
</evidence>
<keyword evidence="2" id="KW-0732">Signal</keyword>
<accession>A0A5C7G0N4</accession>
<evidence type="ECO:0000256" key="2">
    <source>
        <dbReference type="SAM" id="SignalP"/>
    </source>
</evidence>
<evidence type="ECO:0000313" key="4">
    <source>
        <dbReference type="EMBL" id="TXF97215.1"/>
    </source>
</evidence>
<feature type="region of interest" description="Disordered" evidence="1">
    <location>
        <begin position="26"/>
        <end position="55"/>
    </location>
</feature>
<dbReference type="PANTHER" id="PTHR38593:SF1">
    <property type="entry name" value="BLR2558 PROTEIN"/>
    <property type="match status" value="1"/>
</dbReference>
<feature type="chain" id="PRO_5022732216" evidence="2">
    <location>
        <begin position="28"/>
        <end position="214"/>
    </location>
</feature>
<feature type="compositionally biased region" description="Low complexity" evidence="1">
    <location>
        <begin position="198"/>
        <end position="214"/>
    </location>
</feature>
<keyword evidence="5" id="KW-1185">Reference proteome</keyword>
<organism evidence="4 5">
    <name type="scientific">Massilia arenae</name>
    <dbReference type="NCBI Taxonomy" id="2603288"/>
    <lineage>
        <taxon>Bacteria</taxon>
        <taxon>Pseudomonadati</taxon>
        <taxon>Pseudomonadota</taxon>
        <taxon>Betaproteobacteria</taxon>
        <taxon>Burkholderiales</taxon>
        <taxon>Oxalobacteraceae</taxon>
        <taxon>Telluria group</taxon>
        <taxon>Massilia</taxon>
    </lineage>
</organism>
<protein>
    <submittedName>
        <fullName evidence="4">DUF4142 domain-containing protein</fullName>
    </submittedName>
</protein>
<dbReference type="AlphaFoldDB" id="A0A5C7G0N4"/>
<dbReference type="InterPro" id="IPR025419">
    <property type="entry name" value="DUF4142"/>
</dbReference>
<feature type="domain" description="DUF4142" evidence="3">
    <location>
        <begin position="57"/>
        <end position="193"/>
    </location>
</feature>
<comment type="caution">
    <text evidence="4">The sequence shown here is derived from an EMBL/GenBank/DDBJ whole genome shotgun (WGS) entry which is preliminary data.</text>
</comment>
<reference evidence="4 5" key="1">
    <citation type="submission" date="2019-08" db="EMBL/GenBank/DDBJ databases">
        <title>Massilia golmudensis sp. nov., isolated from sand in the Qinghai-Tibetan Plateau.</title>
        <authorList>
            <person name="Zhang B."/>
        </authorList>
    </citation>
    <scope>NUCLEOTIDE SEQUENCE [LARGE SCALE GENOMIC DNA]</scope>
    <source>
        <strain evidence="4 5">GEM5</strain>
    </source>
</reference>
<evidence type="ECO:0000259" key="3">
    <source>
        <dbReference type="Pfam" id="PF13628"/>
    </source>
</evidence>
<name>A0A5C7G0N4_9BURK</name>
<gene>
    <name evidence="4" type="ORF">FVD38_21410</name>
</gene>
<dbReference type="InterPro" id="IPR012347">
    <property type="entry name" value="Ferritin-like"/>
</dbReference>
<evidence type="ECO:0000256" key="1">
    <source>
        <dbReference type="SAM" id="MobiDB-lite"/>
    </source>
</evidence>